<keyword evidence="4" id="KW-0472">Membrane</keyword>
<comment type="subcellular location">
    <subcellularLocation>
        <location evidence="1">Membrane</location>
        <topology evidence="1">Single-pass membrane protein</topology>
    </subcellularLocation>
</comment>
<dbReference type="Pfam" id="PF03544">
    <property type="entry name" value="TonB_C"/>
    <property type="match status" value="1"/>
</dbReference>
<feature type="chain" id="PRO_5019288020" evidence="5">
    <location>
        <begin position="22"/>
        <end position="453"/>
    </location>
</feature>
<dbReference type="InterPro" id="IPR006260">
    <property type="entry name" value="TonB/TolA_C"/>
</dbReference>
<evidence type="ECO:0000313" key="8">
    <source>
        <dbReference type="Proteomes" id="UP000283077"/>
    </source>
</evidence>
<dbReference type="SUPFAM" id="SSF81901">
    <property type="entry name" value="HCP-like"/>
    <property type="match status" value="2"/>
</dbReference>
<dbReference type="PANTHER" id="PTHR43628">
    <property type="entry name" value="ACTIVATOR OF C KINASE PROTEIN 1-RELATED"/>
    <property type="match status" value="1"/>
</dbReference>
<evidence type="ECO:0000256" key="4">
    <source>
        <dbReference type="ARBA" id="ARBA00023136"/>
    </source>
</evidence>
<keyword evidence="2" id="KW-0812">Transmembrane</keyword>
<dbReference type="InterPro" id="IPR006597">
    <property type="entry name" value="Sel1-like"/>
</dbReference>
<accession>A0A437QZA0</accession>
<name>A0A437QZA0_9GAMM</name>
<reference evidence="7 8" key="1">
    <citation type="submission" date="2019-01" db="EMBL/GenBank/DDBJ databases">
        <authorList>
            <person name="Chen W.-M."/>
        </authorList>
    </citation>
    <scope>NUCLEOTIDE SEQUENCE [LARGE SCALE GENOMIC DNA]</scope>
    <source>
        <strain evidence="7 8">KYPC3</strain>
    </source>
</reference>
<dbReference type="SUPFAM" id="SSF74653">
    <property type="entry name" value="TolA/TonB C-terminal domain"/>
    <property type="match status" value="1"/>
</dbReference>
<dbReference type="RefSeq" id="WP_127698565.1">
    <property type="nucleotide sequence ID" value="NZ_SACS01000007.1"/>
</dbReference>
<evidence type="ECO:0000259" key="6">
    <source>
        <dbReference type="PROSITE" id="PS52015"/>
    </source>
</evidence>
<dbReference type="PANTHER" id="PTHR43628:SF1">
    <property type="entry name" value="CHITIN SYNTHASE REGULATORY FACTOR 2-RELATED"/>
    <property type="match status" value="1"/>
</dbReference>
<dbReference type="Proteomes" id="UP000283077">
    <property type="component" value="Unassembled WGS sequence"/>
</dbReference>
<keyword evidence="3" id="KW-1133">Transmembrane helix</keyword>
<dbReference type="OrthoDB" id="9792653at2"/>
<dbReference type="Gene3D" id="3.30.1150.10">
    <property type="match status" value="1"/>
</dbReference>
<evidence type="ECO:0000313" key="7">
    <source>
        <dbReference type="EMBL" id="RVU39864.1"/>
    </source>
</evidence>
<dbReference type="SMART" id="SM00671">
    <property type="entry name" value="SEL1"/>
    <property type="match status" value="5"/>
</dbReference>
<dbReference type="InterPro" id="IPR037682">
    <property type="entry name" value="TonB_C"/>
</dbReference>
<keyword evidence="8" id="KW-1185">Reference proteome</keyword>
<evidence type="ECO:0000256" key="2">
    <source>
        <dbReference type="ARBA" id="ARBA00022692"/>
    </source>
</evidence>
<dbReference type="GO" id="GO:0016020">
    <property type="term" value="C:membrane"/>
    <property type="evidence" value="ECO:0007669"/>
    <property type="project" value="UniProtKB-SubCell"/>
</dbReference>
<feature type="signal peptide" evidence="5">
    <location>
        <begin position="1"/>
        <end position="21"/>
    </location>
</feature>
<dbReference type="InterPro" id="IPR011990">
    <property type="entry name" value="TPR-like_helical_dom_sf"/>
</dbReference>
<dbReference type="AlphaFoldDB" id="A0A437QZA0"/>
<gene>
    <name evidence="7" type="ORF">EOE67_08070</name>
</gene>
<evidence type="ECO:0000256" key="5">
    <source>
        <dbReference type="SAM" id="SignalP"/>
    </source>
</evidence>
<keyword evidence="5" id="KW-0732">Signal</keyword>
<dbReference type="InterPro" id="IPR052945">
    <property type="entry name" value="Mitotic_Regulator"/>
</dbReference>
<dbReference type="GO" id="GO:0055085">
    <property type="term" value="P:transmembrane transport"/>
    <property type="evidence" value="ECO:0007669"/>
    <property type="project" value="InterPro"/>
</dbReference>
<comment type="caution">
    <text evidence="7">The sequence shown here is derived from an EMBL/GenBank/DDBJ whole genome shotgun (WGS) entry which is preliminary data.</text>
</comment>
<proteinExistence type="predicted"/>
<dbReference type="Pfam" id="PF08238">
    <property type="entry name" value="Sel1"/>
    <property type="match status" value="5"/>
</dbReference>
<dbReference type="EMBL" id="SACS01000007">
    <property type="protein sequence ID" value="RVU39864.1"/>
    <property type="molecule type" value="Genomic_DNA"/>
</dbReference>
<protein>
    <submittedName>
        <fullName evidence="7">TonB family protein</fullName>
    </submittedName>
</protein>
<dbReference type="NCBIfam" id="TIGR01352">
    <property type="entry name" value="tonB_Cterm"/>
    <property type="match status" value="1"/>
</dbReference>
<evidence type="ECO:0000256" key="1">
    <source>
        <dbReference type="ARBA" id="ARBA00004167"/>
    </source>
</evidence>
<evidence type="ECO:0000256" key="3">
    <source>
        <dbReference type="ARBA" id="ARBA00022989"/>
    </source>
</evidence>
<dbReference type="Gene3D" id="1.25.40.10">
    <property type="entry name" value="Tetratricopeptide repeat domain"/>
    <property type="match status" value="3"/>
</dbReference>
<feature type="domain" description="TonB C-terminal" evidence="6">
    <location>
        <begin position="132"/>
        <end position="231"/>
    </location>
</feature>
<sequence>MFLKRCCCFLLAIGLSTGAQADFAAAFKLYQNEDYQQALPQLTNLARLGHPHAQLLLADSYQYGKGVDVDINQAYAWALTAREFQQPGAAEKYIELRNLLPSRRIGKQAYVEVSQNYGALALKGNLYPIVHNLYQRPQQIKPLRQPKPDYEQRNGAVAWAVVMFDINENGQVENSKVALSYPPAVIDEEVIAAINKWTYVPPRNAYGDAIRLDHQTHVFSTKKLSSAKRKVQLEHQTYIDAVKKAADAGFAEYQYKYGLIVQAGLVKGEKALDWYLKAAINGNQLAQFNIAQCVLNGSQCDKDGNKAINWLTFAAKDGNNPQASYLLAQQLLDSDNIQFDPERAAQYLAQAAEQNYGPAIVEYASLLAMSDNPKLRSAEKAIQLAEAGLKQDSDNPKLLSTIGIALIEQGKQQRGEAMLQQAIEAAEDRNWATDNYRELLTEYAGQLQTAEQP</sequence>
<dbReference type="PROSITE" id="PS52015">
    <property type="entry name" value="TONB_CTD"/>
    <property type="match status" value="1"/>
</dbReference>
<organism evidence="7 8">
    <name type="scientific">Rheinheimera riviphila</name>
    <dbReference type="NCBI Taxonomy" id="1834037"/>
    <lineage>
        <taxon>Bacteria</taxon>
        <taxon>Pseudomonadati</taxon>
        <taxon>Pseudomonadota</taxon>
        <taxon>Gammaproteobacteria</taxon>
        <taxon>Chromatiales</taxon>
        <taxon>Chromatiaceae</taxon>
        <taxon>Rheinheimera</taxon>
    </lineage>
</organism>